<accession>A0ABR6N4V0</accession>
<proteinExistence type="predicted"/>
<evidence type="ECO:0000256" key="1">
    <source>
        <dbReference type="SAM" id="MobiDB-lite"/>
    </source>
</evidence>
<feature type="region of interest" description="Disordered" evidence="1">
    <location>
        <begin position="101"/>
        <end position="160"/>
    </location>
</feature>
<dbReference type="Pfam" id="PF06891">
    <property type="entry name" value="P2_Phage_GpR"/>
    <property type="match status" value="1"/>
</dbReference>
<evidence type="ECO:0008006" key="4">
    <source>
        <dbReference type="Google" id="ProtNLM"/>
    </source>
</evidence>
<dbReference type="RefSeq" id="WP_343053404.1">
    <property type="nucleotide sequence ID" value="NZ_BAABAR010000003.1"/>
</dbReference>
<name>A0ABR6N4V0_9SPHN</name>
<dbReference type="InterPro" id="IPR009678">
    <property type="entry name" value="Phage_tail_completion_R"/>
</dbReference>
<evidence type="ECO:0000313" key="3">
    <source>
        <dbReference type="Proteomes" id="UP000560131"/>
    </source>
</evidence>
<organism evidence="2 3">
    <name type="scientific">Sphingomonas endophytica</name>
    <dbReference type="NCBI Taxonomy" id="869719"/>
    <lineage>
        <taxon>Bacteria</taxon>
        <taxon>Pseudomonadati</taxon>
        <taxon>Pseudomonadota</taxon>
        <taxon>Alphaproteobacteria</taxon>
        <taxon>Sphingomonadales</taxon>
        <taxon>Sphingomonadaceae</taxon>
        <taxon>Sphingomonas</taxon>
    </lineage>
</organism>
<sequence>MTKLDSLRDLLLRAVPALRASPETLSIFVDRGRVAARAGSSLSFEYRYTANLVVQDFAGSPDQIVVPLLAWIARHQPDLIAKPNGEPITFEAELLDADRRPRCRDRRRRHRHRRNAPPRASGDRRPGPCAGDRGARRDRRGRRRHHRQSDRRYLRRRDRE</sequence>
<feature type="compositionally biased region" description="Basic residues" evidence="1">
    <location>
        <begin position="101"/>
        <end position="116"/>
    </location>
</feature>
<gene>
    <name evidence="2" type="ORF">FHS97_001726</name>
</gene>
<comment type="caution">
    <text evidence="2">The sequence shown here is derived from an EMBL/GenBank/DDBJ whole genome shotgun (WGS) entry which is preliminary data.</text>
</comment>
<reference evidence="2 3" key="1">
    <citation type="submission" date="2020-08" db="EMBL/GenBank/DDBJ databases">
        <title>Genomic Encyclopedia of Type Strains, Phase IV (KMG-IV): sequencing the most valuable type-strain genomes for metagenomic binning, comparative biology and taxonomic classification.</title>
        <authorList>
            <person name="Goeker M."/>
        </authorList>
    </citation>
    <scope>NUCLEOTIDE SEQUENCE [LARGE SCALE GENOMIC DNA]</scope>
    <source>
        <strain evidence="2 3">DSM 101535</strain>
    </source>
</reference>
<feature type="compositionally biased region" description="Basic residues" evidence="1">
    <location>
        <begin position="136"/>
        <end position="160"/>
    </location>
</feature>
<dbReference type="EMBL" id="JACIJN010000005">
    <property type="protein sequence ID" value="MBB5725794.1"/>
    <property type="molecule type" value="Genomic_DNA"/>
</dbReference>
<protein>
    <recommendedName>
        <fullName evidence="4">Tail protein</fullName>
    </recommendedName>
</protein>
<dbReference type="Proteomes" id="UP000560131">
    <property type="component" value="Unassembled WGS sequence"/>
</dbReference>
<evidence type="ECO:0000313" key="2">
    <source>
        <dbReference type="EMBL" id="MBB5725794.1"/>
    </source>
</evidence>
<keyword evidence="3" id="KW-1185">Reference proteome</keyword>